<dbReference type="eggNOG" id="ENOG502QRJ1">
    <property type="taxonomic scope" value="Eukaryota"/>
</dbReference>
<dbReference type="InterPro" id="IPR051645">
    <property type="entry name" value="PER33/POM33_regulator"/>
</dbReference>
<proteinExistence type="predicted"/>
<keyword evidence="2 6" id="KW-0812">Transmembrane</keyword>
<organism evidence="8">
    <name type="scientific">Candida tenuis (strain ATCC 10573 / BCRC 21748 / CBS 615 / JCM 9827 / NBRC 10315 / NRRL Y-1498 / VKM Y-70)</name>
    <name type="common">Yeast</name>
    <name type="synonym">Yamadazyma tenuis</name>
    <dbReference type="NCBI Taxonomy" id="590646"/>
    <lineage>
        <taxon>Eukaryota</taxon>
        <taxon>Fungi</taxon>
        <taxon>Dikarya</taxon>
        <taxon>Ascomycota</taxon>
        <taxon>Saccharomycotina</taxon>
        <taxon>Pichiomycetes</taxon>
        <taxon>Debaryomycetaceae</taxon>
        <taxon>Yamadazyma</taxon>
    </lineage>
</organism>
<reference evidence="7 8" key="1">
    <citation type="journal article" date="2011" name="Proc. Natl. Acad. Sci. U.S.A.">
        <title>Comparative genomics of xylose-fermenting fungi for enhanced biofuel production.</title>
        <authorList>
            <person name="Wohlbach D.J."/>
            <person name="Kuo A."/>
            <person name="Sato T.K."/>
            <person name="Potts K.M."/>
            <person name="Salamov A.A."/>
            <person name="LaButti K.M."/>
            <person name="Sun H."/>
            <person name="Clum A."/>
            <person name="Pangilinan J.L."/>
            <person name="Lindquist E.A."/>
            <person name="Lucas S."/>
            <person name="Lapidus A."/>
            <person name="Jin M."/>
            <person name="Gunawan C."/>
            <person name="Balan V."/>
            <person name="Dale B.E."/>
            <person name="Jeffries T.W."/>
            <person name="Zinkel R."/>
            <person name="Barry K.W."/>
            <person name="Grigoriev I.V."/>
            <person name="Gasch A.P."/>
        </authorList>
    </citation>
    <scope>NUCLEOTIDE SEQUENCE [LARGE SCALE GENOMIC DNA]</scope>
    <source>
        <strain evidence="8">ATCC 10573 / BCRC 21748 / CBS 615 / JCM 9827 / NBRC 10315 / NRRL Y-1498 / VKM Y-70</strain>
    </source>
</reference>
<feature type="transmembrane region" description="Helical" evidence="6">
    <location>
        <begin position="78"/>
        <end position="100"/>
    </location>
</feature>
<evidence type="ECO:0000256" key="1">
    <source>
        <dbReference type="ARBA" id="ARBA00004141"/>
    </source>
</evidence>
<feature type="transmembrane region" description="Helical" evidence="6">
    <location>
        <begin position="121"/>
        <end position="146"/>
    </location>
</feature>
<dbReference type="STRING" id="590646.G3B2G6"/>
<dbReference type="Proteomes" id="UP000000707">
    <property type="component" value="Unassembled WGS sequence"/>
</dbReference>
<dbReference type="OrthoDB" id="5581259at2759"/>
<dbReference type="HOGENOM" id="CLU_1128958_0_0_1"/>
<evidence type="ECO:0000256" key="6">
    <source>
        <dbReference type="SAM" id="Phobius"/>
    </source>
</evidence>
<dbReference type="GeneID" id="18246968"/>
<dbReference type="RefSeq" id="XP_006685476.1">
    <property type="nucleotide sequence ID" value="XM_006685413.1"/>
</dbReference>
<dbReference type="GO" id="GO:0061024">
    <property type="term" value="P:membrane organization"/>
    <property type="evidence" value="ECO:0007669"/>
    <property type="project" value="TreeGrafter"/>
</dbReference>
<feature type="transmembrane region" description="Helical" evidence="6">
    <location>
        <begin position="191"/>
        <end position="210"/>
    </location>
</feature>
<keyword evidence="4 6" id="KW-0472">Membrane</keyword>
<protein>
    <submittedName>
        <fullName evidence="7">Uncharacterized protein</fullName>
    </submittedName>
</protein>
<keyword evidence="3 6" id="KW-1133">Transmembrane helix</keyword>
<dbReference type="GO" id="GO:0016020">
    <property type="term" value="C:membrane"/>
    <property type="evidence" value="ECO:0007669"/>
    <property type="project" value="UniProtKB-SubCell"/>
</dbReference>
<evidence type="ECO:0000256" key="3">
    <source>
        <dbReference type="ARBA" id="ARBA00022989"/>
    </source>
</evidence>
<dbReference type="PANTHER" id="PTHR12703">
    <property type="entry name" value="TRANSMEMBRANE PROTEIN 33"/>
    <property type="match status" value="1"/>
</dbReference>
<dbReference type="PANTHER" id="PTHR12703:SF3">
    <property type="entry name" value="ABR032WP"/>
    <property type="match status" value="1"/>
</dbReference>
<evidence type="ECO:0000313" key="8">
    <source>
        <dbReference type="Proteomes" id="UP000000707"/>
    </source>
</evidence>
<gene>
    <name evidence="7" type="ORF">CANTEDRAFT_113460</name>
</gene>
<dbReference type="GO" id="GO:0071786">
    <property type="term" value="P:endoplasmic reticulum tubular network organization"/>
    <property type="evidence" value="ECO:0007669"/>
    <property type="project" value="TreeGrafter"/>
</dbReference>
<comment type="subcellular location">
    <subcellularLocation>
        <location evidence="1">Membrane</location>
        <topology evidence="1">Multi-pass membrane protein</topology>
    </subcellularLocation>
</comment>
<name>G3B2G6_CANTC</name>
<evidence type="ECO:0000313" key="7">
    <source>
        <dbReference type="EMBL" id="EGV64670.1"/>
    </source>
</evidence>
<dbReference type="EMBL" id="GL996515">
    <property type="protein sequence ID" value="EGV64670.1"/>
    <property type="molecule type" value="Genomic_DNA"/>
</dbReference>
<dbReference type="GO" id="GO:0005783">
    <property type="term" value="C:endoplasmic reticulum"/>
    <property type="evidence" value="ECO:0007669"/>
    <property type="project" value="TreeGrafter"/>
</dbReference>
<feature type="transmembrane region" description="Helical" evidence="6">
    <location>
        <begin position="166"/>
        <end position="184"/>
    </location>
</feature>
<dbReference type="KEGG" id="cten:18246968"/>
<sequence>MPDIAAPTANSKVPTSKDAAHPSASEIAPSAPKKKKLVRKQKEASPLKYKLWLGGHAVAIAFGSISFIFQLLWLPNKWYINSIAYRLSLLGSIVALLATLSHKYGLHYLPPSSTLMASQNFQFIVLGLVWLFTFKSVLKILPFFLIAILQLGSHKNISAVTEHSPFVASVIAYNELVLIVYLLLRTLLFRGTSGFQLVLFLLFYWLRILYNPETSNLFKAIIGRADGKISGVKNEKVAHYWEKTKLILEQKTESS</sequence>
<accession>G3B2G6</accession>
<dbReference type="AlphaFoldDB" id="G3B2G6"/>
<evidence type="ECO:0000256" key="4">
    <source>
        <dbReference type="ARBA" id="ARBA00023136"/>
    </source>
</evidence>
<evidence type="ECO:0000256" key="5">
    <source>
        <dbReference type="SAM" id="MobiDB-lite"/>
    </source>
</evidence>
<evidence type="ECO:0000256" key="2">
    <source>
        <dbReference type="ARBA" id="ARBA00022692"/>
    </source>
</evidence>
<feature type="region of interest" description="Disordered" evidence="5">
    <location>
        <begin position="1"/>
        <end position="33"/>
    </location>
</feature>
<feature type="transmembrane region" description="Helical" evidence="6">
    <location>
        <begin position="49"/>
        <end position="72"/>
    </location>
</feature>
<keyword evidence="8" id="KW-1185">Reference proteome</keyword>